<protein>
    <recommendedName>
        <fullName evidence="3">BTB domain-containing protein</fullName>
    </recommendedName>
</protein>
<evidence type="ECO:0008006" key="3">
    <source>
        <dbReference type="Google" id="ProtNLM"/>
    </source>
</evidence>
<dbReference type="AlphaFoldDB" id="A0AAD7I763"/>
<reference evidence="1" key="1">
    <citation type="submission" date="2023-03" db="EMBL/GenBank/DDBJ databases">
        <title>Massive genome expansion in bonnet fungi (Mycena s.s.) driven by repeated elements and novel gene families across ecological guilds.</title>
        <authorList>
            <consortium name="Lawrence Berkeley National Laboratory"/>
            <person name="Harder C.B."/>
            <person name="Miyauchi S."/>
            <person name="Viragh M."/>
            <person name="Kuo A."/>
            <person name="Thoen E."/>
            <person name="Andreopoulos B."/>
            <person name="Lu D."/>
            <person name="Skrede I."/>
            <person name="Drula E."/>
            <person name="Henrissat B."/>
            <person name="Morin E."/>
            <person name="Kohler A."/>
            <person name="Barry K."/>
            <person name="LaButti K."/>
            <person name="Morin E."/>
            <person name="Salamov A."/>
            <person name="Lipzen A."/>
            <person name="Mereny Z."/>
            <person name="Hegedus B."/>
            <person name="Baldrian P."/>
            <person name="Stursova M."/>
            <person name="Weitz H."/>
            <person name="Taylor A."/>
            <person name="Grigoriev I.V."/>
            <person name="Nagy L.G."/>
            <person name="Martin F."/>
            <person name="Kauserud H."/>
        </authorList>
    </citation>
    <scope>NUCLEOTIDE SEQUENCE</scope>
    <source>
        <strain evidence="1">CBHHK188m</strain>
    </source>
</reference>
<evidence type="ECO:0000313" key="2">
    <source>
        <dbReference type="Proteomes" id="UP001215280"/>
    </source>
</evidence>
<dbReference type="EMBL" id="JARJLG010000154">
    <property type="protein sequence ID" value="KAJ7735564.1"/>
    <property type="molecule type" value="Genomic_DNA"/>
</dbReference>
<keyword evidence="2" id="KW-1185">Reference proteome</keyword>
<organism evidence="1 2">
    <name type="scientific">Mycena maculata</name>
    <dbReference type="NCBI Taxonomy" id="230809"/>
    <lineage>
        <taxon>Eukaryota</taxon>
        <taxon>Fungi</taxon>
        <taxon>Dikarya</taxon>
        <taxon>Basidiomycota</taxon>
        <taxon>Agaricomycotina</taxon>
        <taxon>Agaricomycetes</taxon>
        <taxon>Agaricomycetidae</taxon>
        <taxon>Agaricales</taxon>
        <taxon>Marasmiineae</taxon>
        <taxon>Mycenaceae</taxon>
        <taxon>Mycena</taxon>
    </lineage>
</organism>
<gene>
    <name evidence="1" type="ORF">DFH07DRAFT_753823</name>
</gene>
<name>A0AAD7I763_9AGAR</name>
<accession>A0AAD7I763</accession>
<evidence type="ECO:0000313" key="1">
    <source>
        <dbReference type="EMBL" id="KAJ7735564.1"/>
    </source>
</evidence>
<sequence length="84" mass="9346">MDVESTEPASLVRSPDVWFEVLQAETTLFRVYRGVLAAQSPIFRDTFAIPQPPTQETYEGCPLVVLHDSASDLRHFLTATHDAG</sequence>
<proteinExistence type="predicted"/>
<dbReference type="Proteomes" id="UP001215280">
    <property type="component" value="Unassembled WGS sequence"/>
</dbReference>
<comment type="caution">
    <text evidence="1">The sequence shown here is derived from an EMBL/GenBank/DDBJ whole genome shotgun (WGS) entry which is preliminary data.</text>
</comment>